<comment type="caution">
    <text evidence="1">The sequence shown here is derived from an EMBL/GenBank/DDBJ whole genome shotgun (WGS) entry which is preliminary data.</text>
</comment>
<dbReference type="EMBL" id="LRGB01001764">
    <property type="protein sequence ID" value="KZS10635.1"/>
    <property type="molecule type" value="Genomic_DNA"/>
</dbReference>
<gene>
    <name evidence="1" type="ORF">APZ42_024934</name>
</gene>
<proteinExistence type="predicted"/>
<sequence>MFRYCTHTHTHTHFWNGICSRWQIQKIKIENKIKERKRTCRFH</sequence>
<protein>
    <submittedName>
        <fullName evidence="1">Uncharacterized protein</fullName>
    </submittedName>
</protein>
<reference evidence="1 2" key="1">
    <citation type="submission" date="2016-03" db="EMBL/GenBank/DDBJ databases">
        <title>EvidentialGene: Evidence-directed Construction of Genes on Genomes.</title>
        <authorList>
            <person name="Gilbert D.G."/>
            <person name="Choi J.-H."/>
            <person name="Mockaitis K."/>
            <person name="Colbourne J."/>
            <person name="Pfrender M."/>
        </authorList>
    </citation>
    <scope>NUCLEOTIDE SEQUENCE [LARGE SCALE GENOMIC DNA]</scope>
    <source>
        <strain evidence="1 2">Xinb3</strain>
        <tissue evidence="1">Complete organism</tissue>
    </source>
</reference>
<name>A0A164TPP8_9CRUS</name>
<keyword evidence="2" id="KW-1185">Reference proteome</keyword>
<dbReference type="Proteomes" id="UP000076858">
    <property type="component" value="Unassembled WGS sequence"/>
</dbReference>
<organism evidence="1 2">
    <name type="scientific">Daphnia magna</name>
    <dbReference type="NCBI Taxonomy" id="35525"/>
    <lineage>
        <taxon>Eukaryota</taxon>
        <taxon>Metazoa</taxon>
        <taxon>Ecdysozoa</taxon>
        <taxon>Arthropoda</taxon>
        <taxon>Crustacea</taxon>
        <taxon>Branchiopoda</taxon>
        <taxon>Diplostraca</taxon>
        <taxon>Cladocera</taxon>
        <taxon>Anomopoda</taxon>
        <taxon>Daphniidae</taxon>
        <taxon>Daphnia</taxon>
    </lineage>
</organism>
<evidence type="ECO:0000313" key="2">
    <source>
        <dbReference type="Proteomes" id="UP000076858"/>
    </source>
</evidence>
<dbReference type="AlphaFoldDB" id="A0A164TPP8"/>
<accession>A0A164TPP8</accession>
<evidence type="ECO:0000313" key="1">
    <source>
        <dbReference type="EMBL" id="KZS10635.1"/>
    </source>
</evidence>